<keyword evidence="3" id="KW-1185">Reference proteome</keyword>
<proteinExistence type="predicted"/>
<dbReference type="Pfam" id="PF01636">
    <property type="entry name" value="APH"/>
    <property type="match status" value="1"/>
</dbReference>
<dbReference type="AlphaFoldDB" id="A0A8E2DZK1"/>
<dbReference type="InterPro" id="IPR011009">
    <property type="entry name" value="Kinase-like_dom_sf"/>
</dbReference>
<name>A0A8E2DZK1_9PEZI</name>
<dbReference type="InterPro" id="IPR002575">
    <property type="entry name" value="Aminoglycoside_PTrfase"/>
</dbReference>
<evidence type="ECO:0000313" key="3">
    <source>
        <dbReference type="Proteomes" id="UP000250266"/>
    </source>
</evidence>
<accession>A0A8E2DZK1</accession>
<sequence>MGPEIVKHIQECYDEEQKNPPVPRKYGDIPISYDAMTTEWLTATLGGEHPGAVIKSFKLGPEDDGTSNRRHISLDWEGDGAENLPVSIFCKAAHNKTNRIILANGGTHSEVTFFNRIRPIIEIEAPTAYFAAYDPDSWRSIIILRDMGPGTTFCNHKTVLSKTQFTQQFQILAKLHGRFYQSKEDFFSVLLGTRERFMNNVKSLDIETVCGNGFRAAKAVIPPRMFAREAEIWPLTIKSVDRNDILPHTIVHSDVHLGNWYITSKGDMGLTDWQATSHGHWSRDLAYVLGTGVPTDKRRLWEREMVKIYIAEFAKAGGPTISEEEAWAELKRQTFGALWYWTYTLTPSKIMPDMQTEETTLDFIGRITALMDDHDALDSYNDL</sequence>
<feature type="domain" description="Aminoglycoside phosphotransferase" evidence="1">
    <location>
        <begin position="245"/>
        <end position="318"/>
    </location>
</feature>
<dbReference type="EMBL" id="KV745485">
    <property type="protein sequence ID" value="OCK74411.1"/>
    <property type="molecule type" value="Genomic_DNA"/>
</dbReference>
<dbReference type="Gene3D" id="3.90.1200.10">
    <property type="match status" value="1"/>
</dbReference>
<evidence type="ECO:0000259" key="1">
    <source>
        <dbReference type="Pfam" id="PF01636"/>
    </source>
</evidence>
<dbReference type="Proteomes" id="UP000250266">
    <property type="component" value="Unassembled WGS sequence"/>
</dbReference>
<dbReference type="SUPFAM" id="SSF56112">
    <property type="entry name" value="Protein kinase-like (PK-like)"/>
    <property type="match status" value="1"/>
</dbReference>
<evidence type="ECO:0000313" key="2">
    <source>
        <dbReference type="EMBL" id="OCK74411.1"/>
    </source>
</evidence>
<organism evidence="2 3">
    <name type="scientific">Lepidopterella palustris CBS 459.81</name>
    <dbReference type="NCBI Taxonomy" id="1314670"/>
    <lineage>
        <taxon>Eukaryota</taxon>
        <taxon>Fungi</taxon>
        <taxon>Dikarya</taxon>
        <taxon>Ascomycota</taxon>
        <taxon>Pezizomycotina</taxon>
        <taxon>Dothideomycetes</taxon>
        <taxon>Pleosporomycetidae</taxon>
        <taxon>Mytilinidiales</taxon>
        <taxon>Argynnaceae</taxon>
        <taxon>Lepidopterella</taxon>
    </lineage>
</organism>
<protein>
    <recommendedName>
        <fullName evidence="1">Aminoglycoside phosphotransferase domain-containing protein</fullName>
    </recommendedName>
</protein>
<dbReference type="OrthoDB" id="191037at2759"/>
<reference evidence="2 3" key="1">
    <citation type="journal article" date="2016" name="Nat. Commun.">
        <title>Ectomycorrhizal ecology is imprinted in the genome of the dominant symbiotic fungus Cenococcum geophilum.</title>
        <authorList>
            <consortium name="DOE Joint Genome Institute"/>
            <person name="Peter M."/>
            <person name="Kohler A."/>
            <person name="Ohm R.A."/>
            <person name="Kuo A."/>
            <person name="Krutzmann J."/>
            <person name="Morin E."/>
            <person name="Arend M."/>
            <person name="Barry K.W."/>
            <person name="Binder M."/>
            <person name="Choi C."/>
            <person name="Clum A."/>
            <person name="Copeland A."/>
            <person name="Grisel N."/>
            <person name="Haridas S."/>
            <person name="Kipfer T."/>
            <person name="LaButti K."/>
            <person name="Lindquist E."/>
            <person name="Lipzen A."/>
            <person name="Maire R."/>
            <person name="Meier B."/>
            <person name="Mihaltcheva S."/>
            <person name="Molinier V."/>
            <person name="Murat C."/>
            <person name="Poggeler S."/>
            <person name="Quandt C.A."/>
            <person name="Sperisen C."/>
            <person name="Tritt A."/>
            <person name="Tisserant E."/>
            <person name="Crous P.W."/>
            <person name="Henrissat B."/>
            <person name="Nehls U."/>
            <person name="Egli S."/>
            <person name="Spatafora J.W."/>
            <person name="Grigoriev I.V."/>
            <person name="Martin F.M."/>
        </authorList>
    </citation>
    <scope>NUCLEOTIDE SEQUENCE [LARGE SCALE GENOMIC DNA]</scope>
    <source>
        <strain evidence="2 3">CBS 459.81</strain>
    </source>
</reference>
<gene>
    <name evidence="2" type="ORF">K432DRAFT_409885</name>
</gene>